<evidence type="ECO:0000313" key="4">
    <source>
        <dbReference type="Proteomes" id="UP001356427"/>
    </source>
</evidence>
<feature type="region of interest" description="Disordered" evidence="1">
    <location>
        <begin position="1"/>
        <end position="54"/>
    </location>
</feature>
<protein>
    <recommendedName>
        <fullName evidence="2">Glutaminase EF-hand domain-containing protein</fullName>
    </recommendedName>
</protein>
<comment type="caution">
    <text evidence="3">The sequence shown here is derived from an EMBL/GenBank/DDBJ whole genome shotgun (WGS) entry which is preliminary data.</text>
</comment>
<gene>
    <name evidence="3" type="ORF">J4Q44_G00045220</name>
</gene>
<accession>A0AAN8MJG0</accession>
<reference evidence="3 4" key="1">
    <citation type="submission" date="2021-04" db="EMBL/GenBank/DDBJ databases">
        <authorList>
            <person name="De Guttry C."/>
            <person name="Zahm M."/>
            <person name="Klopp C."/>
            <person name="Cabau C."/>
            <person name="Louis A."/>
            <person name="Berthelot C."/>
            <person name="Parey E."/>
            <person name="Roest Crollius H."/>
            <person name="Montfort J."/>
            <person name="Robinson-Rechavi M."/>
            <person name="Bucao C."/>
            <person name="Bouchez O."/>
            <person name="Gislard M."/>
            <person name="Lluch J."/>
            <person name="Milhes M."/>
            <person name="Lampietro C."/>
            <person name="Lopez Roques C."/>
            <person name="Donnadieu C."/>
            <person name="Braasch I."/>
            <person name="Desvignes T."/>
            <person name="Postlethwait J."/>
            <person name="Bobe J."/>
            <person name="Wedekind C."/>
            <person name="Guiguen Y."/>
        </authorList>
    </citation>
    <scope>NUCLEOTIDE SEQUENCE [LARGE SCALE GENOMIC DNA]</scope>
    <source>
        <strain evidence="3">Cs_M1</strain>
        <tissue evidence="3">Blood</tissue>
    </source>
</reference>
<dbReference type="GO" id="GO:0004359">
    <property type="term" value="F:glutaminase activity"/>
    <property type="evidence" value="ECO:0007669"/>
    <property type="project" value="InterPro"/>
</dbReference>
<dbReference type="GO" id="GO:0006543">
    <property type="term" value="P:L-glutamine catabolic process"/>
    <property type="evidence" value="ECO:0007669"/>
    <property type="project" value="TreeGrafter"/>
</dbReference>
<keyword evidence="4" id="KW-1185">Reference proteome</keyword>
<evidence type="ECO:0000259" key="2">
    <source>
        <dbReference type="Pfam" id="PF17959"/>
    </source>
</evidence>
<feature type="compositionally biased region" description="Pro residues" evidence="1">
    <location>
        <begin position="35"/>
        <end position="47"/>
    </location>
</feature>
<dbReference type="GO" id="GO:0006537">
    <property type="term" value="P:glutamate biosynthetic process"/>
    <property type="evidence" value="ECO:0007669"/>
    <property type="project" value="TreeGrafter"/>
</dbReference>
<evidence type="ECO:0000313" key="3">
    <source>
        <dbReference type="EMBL" id="KAK6325180.1"/>
    </source>
</evidence>
<dbReference type="PANTHER" id="PTHR12544:SF49">
    <property type="entry name" value="GLUTAMINASE KIDNEY ISOFORM, MITOCHONDRIAL"/>
    <property type="match status" value="1"/>
</dbReference>
<dbReference type="EMBL" id="JAGTTL010000003">
    <property type="protein sequence ID" value="KAK6325180.1"/>
    <property type="molecule type" value="Genomic_DNA"/>
</dbReference>
<sequence>MRLDGELRHTLPTPTELGTSPPRAITVHRQRTPKMTPPPAMTPPPSRQLPRREGRQASCPVWRSLLFYTIAGGAEKIQAHKFTTALKATGLRTGDPRLKECMENLKVIMKTTSDGNLDRHLFKKWWSRATSWLLTQAFRKKFVIPDFVSFASENRRAL</sequence>
<dbReference type="PANTHER" id="PTHR12544">
    <property type="entry name" value="GLUTAMINASE"/>
    <property type="match status" value="1"/>
</dbReference>
<dbReference type="AlphaFoldDB" id="A0AAN8MJG0"/>
<organism evidence="3 4">
    <name type="scientific">Coregonus suidteri</name>
    <dbReference type="NCBI Taxonomy" id="861788"/>
    <lineage>
        <taxon>Eukaryota</taxon>
        <taxon>Metazoa</taxon>
        <taxon>Chordata</taxon>
        <taxon>Craniata</taxon>
        <taxon>Vertebrata</taxon>
        <taxon>Euteleostomi</taxon>
        <taxon>Actinopterygii</taxon>
        <taxon>Neopterygii</taxon>
        <taxon>Teleostei</taxon>
        <taxon>Protacanthopterygii</taxon>
        <taxon>Salmoniformes</taxon>
        <taxon>Salmonidae</taxon>
        <taxon>Coregoninae</taxon>
        <taxon>Coregonus</taxon>
    </lineage>
</organism>
<dbReference type="InterPro" id="IPR015868">
    <property type="entry name" value="Glutaminase"/>
</dbReference>
<evidence type="ECO:0000256" key="1">
    <source>
        <dbReference type="SAM" id="MobiDB-lite"/>
    </source>
</evidence>
<dbReference type="Proteomes" id="UP001356427">
    <property type="component" value="Unassembled WGS sequence"/>
</dbReference>
<dbReference type="InterPro" id="IPR041541">
    <property type="entry name" value="Glutaminase_EF-hand"/>
</dbReference>
<dbReference type="Pfam" id="PF17959">
    <property type="entry name" value="EF-hand_14"/>
    <property type="match status" value="1"/>
</dbReference>
<name>A0AAN8MJG0_9TELE</name>
<proteinExistence type="predicted"/>
<dbReference type="Gene3D" id="1.10.238.210">
    <property type="match status" value="1"/>
</dbReference>
<feature type="domain" description="Glutaminase EF-hand" evidence="2">
    <location>
        <begin position="65"/>
        <end position="145"/>
    </location>
</feature>